<keyword evidence="1" id="KW-0472">Membrane</keyword>
<dbReference type="Proteomes" id="UP000054359">
    <property type="component" value="Unassembled WGS sequence"/>
</dbReference>
<gene>
    <name evidence="2" type="ORF">X975_03604</name>
</gene>
<evidence type="ECO:0000313" key="2">
    <source>
        <dbReference type="EMBL" id="KFM57065.1"/>
    </source>
</evidence>
<evidence type="ECO:0000256" key="1">
    <source>
        <dbReference type="SAM" id="Phobius"/>
    </source>
</evidence>
<evidence type="ECO:0000313" key="3">
    <source>
        <dbReference type="Proteomes" id="UP000054359"/>
    </source>
</evidence>
<protein>
    <submittedName>
        <fullName evidence="2">Uncharacterized protein</fullName>
    </submittedName>
</protein>
<sequence length="188" mass="21312">MIRIRVPLVRPLVRCTFKRILRVLPSVLLLLFVFSLIFVTLMQIAVIHSHRRTHYVPIRHDSLNVTIFPPTGHTVLGVPNLQLPSSATKSVPHKRPDTLRVEAFLDKAAPTLEANVAIVKNMVNCVRVRKVLQSLSGGLTTRTRVHVIPKWIKDTIAVSAIITRNKTNENCCPGNRIWKRRRSCPLMP</sequence>
<feature type="transmembrane region" description="Helical" evidence="1">
    <location>
        <begin position="20"/>
        <end position="46"/>
    </location>
</feature>
<dbReference type="AlphaFoldDB" id="A0A087SW26"/>
<accession>A0A087SW26</accession>
<feature type="non-terminal residue" evidence="2">
    <location>
        <position position="188"/>
    </location>
</feature>
<dbReference type="OrthoDB" id="6425409at2759"/>
<name>A0A087SW26_STEMI</name>
<keyword evidence="1" id="KW-0812">Transmembrane</keyword>
<keyword evidence="1" id="KW-1133">Transmembrane helix</keyword>
<dbReference type="EMBL" id="KK112211">
    <property type="protein sequence ID" value="KFM57065.1"/>
    <property type="molecule type" value="Genomic_DNA"/>
</dbReference>
<keyword evidence="3" id="KW-1185">Reference proteome</keyword>
<organism evidence="2 3">
    <name type="scientific">Stegodyphus mimosarum</name>
    <name type="common">African social velvet spider</name>
    <dbReference type="NCBI Taxonomy" id="407821"/>
    <lineage>
        <taxon>Eukaryota</taxon>
        <taxon>Metazoa</taxon>
        <taxon>Ecdysozoa</taxon>
        <taxon>Arthropoda</taxon>
        <taxon>Chelicerata</taxon>
        <taxon>Arachnida</taxon>
        <taxon>Araneae</taxon>
        <taxon>Araneomorphae</taxon>
        <taxon>Entelegynae</taxon>
        <taxon>Eresoidea</taxon>
        <taxon>Eresidae</taxon>
        <taxon>Stegodyphus</taxon>
    </lineage>
</organism>
<proteinExistence type="predicted"/>
<reference evidence="2 3" key="1">
    <citation type="submission" date="2013-11" db="EMBL/GenBank/DDBJ databases">
        <title>Genome sequencing of Stegodyphus mimosarum.</title>
        <authorList>
            <person name="Bechsgaard J."/>
        </authorList>
    </citation>
    <scope>NUCLEOTIDE SEQUENCE [LARGE SCALE GENOMIC DNA]</scope>
</reference>
<dbReference type="OMA" id="SHRRTHY"/>